<dbReference type="FunFam" id="3.40.850.10:FF:000051">
    <property type="entry name" value="Kinesin-like protein bimC"/>
    <property type="match status" value="1"/>
</dbReference>
<dbReference type="GO" id="GO:0072686">
    <property type="term" value="C:mitotic spindle"/>
    <property type="evidence" value="ECO:0007669"/>
    <property type="project" value="TreeGrafter"/>
</dbReference>
<dbReference type="GO" id="GO:0005524">
    <property type="term" value="F:ATP binding"/>
    <property type="evidence" value="ECO:0007669"/>
    <property type="project" value="UniProtKB-UniRule"/>
</dbReference>
<dbReference type="Pfam" id="PF00225">
    <property type="entry name" value="Kinesin"/>
    <property type="match status" value="1"/>
</dbReference>
<keyword evidence="17" id="KW-1185">Reference proteome</keyword>
<evidence type="ECO:0000256" key="3">
    <source>
        <dbReference type="ARBA" id="ARBA00022618"/>
    </source>
</evidence>
<protein>
    <recommendedName>
        <fullName evidence="15">Kinesin motor domain-containing protein</fullName>
    </recommendedName>
</protein>
<dbReference type="Gene3D" id="3.40.850.10">
    <property type="entry name" value="Kinesin motor domain"/>
    <property type="match status" value="1"/>
</dbReference>
<keyword evidence="8" id="KW-0175">Coiled coil</keyword>
<dbReference type="GO" id="GO:0008574">
    <property type="term" value="F:plus-end-directed microtubule motor activity"/>
    <property type="evidence" value="ECO:0007669"/>
    <property type="project" value="TreeGrafter"/>
</dbReference>
<evidence type="ECO:0000313" key="17">
    <source>
        <dbReference type="Proteomes" id="UP001388673"/>
    </source>
</evidence>
<dbReference type="PROSITE" id="PS00411">
    <property type="entry name" value="KINESIN_MOTOR_1"/>
    <property type="match status" value="1"/>
</dbReference>
<comment type="subcellular location">
    <subcellularLocation>
        <location evidence="1">Cytoplasm</location>
        <location evidence="1">Cytoskeleton</location>
    </subcellularLocation>
</comment>
<dbReference type="CDD" id="cd01364">
    <property type="entry name" value="KISc_BimC_Eg5"/>
    <property type="match status" value="1"/>
</dbReference>
<feature type="compositionally biased region" description="Polar residues" evidence="14">
    <location>
        <begin position="1168"/>
        <end position="1182"/>
    </location>
</feature>
<dbReference type="PANTHER" id="PTHR47970:SF12">
    <property type="entry name" value="KINESIN FAMILY MEMBER 11"/>
    <property type="match status" value="1"/>
</dbReference>
<keyword evidence="4" id="KW-0493">Microtubule</keyword>
<dbReference type="PANTHER" id="PTHR47970">
    <property type="entry name" value="KINESIN-LIKE PROTEIN KIF11"/>
    <property type="match status" value="1"/>
</dbReference>
<dbReference type="GeneID" id="92180528"/>
<evidence type="ECO:0000256" key="7">
    <source>
        <dbReference type="ARBA" id="ARBA00022840"/>
    </source>
</evidence>
<dbReference type="KEGG" id="kne:92180528"/>
<dbReference type="AlphaFoldDB" id="A0AAW0YQH2"/>
<dbReference type="SUPFAM" id="SSF52540">
    <property type="entry name" value="P-loop containing nucleoside triphosphate hydrolases"/>
    <property type="match status" value="1"/>
</dbReference>
<dbReference type="InterPro" id="IPR019821">
    <property type="entry name" value="Kinesin_motor_CS"/>
</dbReference>
<keyword evidence="2" id="KW-0963">Cytoplasm</keyword>
<dbReference type="GO" id="GO:0005634">
    <property type="term" value="C:nucleus"/>
    <property type="evidence" value="ECO:0007669"/>
    <property type="project" value="TreeGrafter"/>
</dbReference>
<dbReference type="EMBL" id="JBCAWK010000006">
    <property type="protein sequence ID" value="KAK8854531.1"/>
    <property type="molecule type" value="Genomic_DNA"/>
</dbReference>
<dbReference type="InterPro" id="IPR047241">
    <property type="entry name" value="KIF11-like_kin_motor_dom"/>
</dbReference>
<feature type="domain" description="Kinesin motor" evidence="15">
    <location>
        <begin position="98"/>
        <end position="469"/>
    </location>
</feature>
<evidence type="ECO:0000256" key="4">
    <source>
        <dbReference type="ARBA" id="ARBA00022701"/>
    </source>
</evidence>
<evidence type="ECO:0000313" key="16">
    <source>
        <dbReference type="EMBL" id="KAK8854531.1"/>
    </source>
</evidence>
<keyword evidence="3" id="KW-0132">Cell division</keyword>
<keyword evidence="11" id="KW-0131">Cell cycle</keyword>
<gene>
    <name evidence="16" type="ORF">IAR55_003270</name>
</gene>
<dbReference type="GO" id="GO:0005876">
    <property type="term" value="C:spindle microtubule"/>
    <property type="evidence" value="ECO:0007669"/>
    <property type="project" value="TreeGrafter"/>
</dbReference>
<feature type="compositionally biased region" description="Gly residues" evidence="14">
    <location>
        <begin position="72"/>
        <end position="83"/>
    </location>
</feature>
<evidence type="ECO:0000256" key="1">
    <source>
        <dbReference type="ARBA" id="ARBA00004245"/>
    </source>
</evidence>
<dbReference type="InterPro" id="IPR047149">
    <property type="entry name" value="KIF11-like"/>
</dbReference>
<accession>A0AAW0YQH2</accession>
<evidence type="ECO:0000256" key="8">
    <source>
        <dbReference type="ARBA" id="ARBA00023054"/>
    </source>
</evidence>
<evidence type="ECO:0000256" key="9">
    <source>
        <dbReference type="ARBA" id="ARBA00023175"/>
    </source>
</evidence>
<dbReference type="InterPro" id="IPR027417">
    <property type="entry name" value="P-loop_NTPase"/>
</dbReference>
<evidence type="ECO:0000256" key="6">
    <source>
        <dbReference type="ARBA" id="ARBA00022776"/>
    </source>
</evidence>
<keyword evidence="10" id="KW-0206">Cytoskeleton</keyword>
<dbReference type="PRINTS" id="PR00380">
    <property type="entry name" value="KINESINHEAVY"/>
</dbReference>
<evidence type="ECO:0000256" key="11">
    <source>
        <dbReference type="ARBA" id="ARBA00023306"/>
    </source>
</evidence>
<dbReference type="InterPro" id="IPR001752">
    <property type="entry name" value="Kinesin_motor_dom"/>
</dbReference>
<keyword evidence="7 13" id="KW-0067">ATP-binding</keyword>
<dbReference type="GO" id="GO:0007018">
    <property type="term" value="P:microtubule-based movement"/>
    <property type="evidence" value="ECO:0007669"/>
    <property type="project" value="InterPro"/>
</dbReference>
<feature type="compositionally biased region" description="Polar residues" evidence="14">
    <location>
        <begin position="1141"/>
        <end position="1161"/>
    </location>
</feature>
<dbReference type="GO" id="GO:0000073">
    <property type="term" value="P:initial mitotic spindle pole body separation"/>
    <property type="evidence" value="ECO:0007669"/>
    <property type="project" value="TreeGrafter"/>
</dbReference>
<name>A0AAW0YQH2_9TREE</name>
<dbReference type="RefSeq" id="XP_066802769.1">
    <property type="nucleotide sequence ID" value="XM_066946377.1"/>
</dbReference>
<comment type="similarity">
    <text evidence="12">Belongs to the TRAFAC class myosin-kinesin ATPase superfamily. Kinesin family. KIN-5/BimC subfamily.</text>
</comment>
<evidence type="ECO:0000256" key="2">
    <source>
        <dbReference type="ARBA" id="ARBA00022490"/>
    </source>
</evidence>
<feature type="binding site" evidence="13">
    <location>
        <begin position="202"/>
        <end position="209"/>
    </location>
    <ligand>
        <name>ATP</name>
        <dbReference type="ChEBI" id="CHEBI:30616"/>
    </ligand>
</feature>
<evidence type="ECO:0000259" key="15">
    <source>
        <dbReference type="PROSITE" id="PS50067"/>
    </source>
</evidence>
<evidence type="ECO:0000256" key="13">
    <source>
        <dbReference type="PROSITE-ProRule" id="PRU00283"/>
    </source>
</evidence>
<feature type="compositionally biased region" description="Basic and acidic residues" evidence="14">
    <location>
        <begin position="914"/>
        <end position="928"/>
    </location>
</feature>
<keyword evidence="9 13" id="KW-0505">Motor protein</keyword>
<dbReference type="SMART" id="SM00129">
    <property type="entry name" value="KISc"/>
    <property type="match status" value="1"/>
</dbReference>
<dbReference type="PROSITE" id="PS50067">
    <property type="entry name" value="KINESIN_MOTOR_2"/>
    <property type="match status" value="1"/>
</dbReference>
<evidence type="ECO:0000256" key="14">
    <source>
        <dbReference type="SAM" id="MobiDB-lite"/>
    </source>
</evidence>
<sequence>MSRRPTAGRSTSGIARTASSASIAMPPPSKIPNNRPPSVTSTSGASHRNGEDGGESRSNSPNRKGRKTTGVVGVGSGHGAGKGKGAESSNVTENGEINIQVVVRCRGRSSQEVAQASPVITTTTGPISKAITVETTPLPSSSMATFTTASAYGGSHQPMTKTYPFDKVFGPEADQTMIFNEVAEGMLDEVLAGYNCTIFAYGQTGTGKTYTMQGDLELTNLNAPKSTAGIVPRVLHRLFSLLENSANTEYSVKCSYIELYNEELRDLLATEYKGDGPAAQQQQNGNNGGGGLKLYEDGKKGVYIQGLEETGVRNLKEGLGIVDKGVKRRQTAETKMNTESSRSHTIFSITVHVKESGLQRGGEDLLKVGKFNLVDLAGSEAIGRSGATDKRAREAGMINQSLLTLGRVISALVEKGSHIPYRESKLTRLLQDSLGGRTKTCIVATVSPTRSNMEETLSTLDYAIRAKSIRNRPEVNAHMTKTGLLKEYVGDIERLKVELMAAREKNGIYIPEDQWREMHELQAKQKSDYDEAKLKASMIEVELVTIKKEFDDVSVRLLTTADELVQVREAERQLTEMLDETKVILERVRVQLEEEMAVSQAYMKGEERLDQVAGSLKKVATESVSDVGGLFDKLARKAKVLGSNADAATKFGGKLQGLSNELRGGLAQLHSAQNGFGQEVKSEVETYAINGQGASQRDLAALDKSFSVFNDLAKRMTASNEKGQREASETSKTLLAVKEEVQTSVREWAKGVSDRSQKMVEDLLEHQQEHLTMVGSVLDSTADLVDAVITTARDHLAAEAASSAASRDLALRASSSEISRLQSQNLLLARLLSQEKAKTAKLRTELIDNLTSMIENFTDAQDASWTEVVNQVQVENVRGVQEMERFDEDVRGEWERGERRREGVRGDFAVGEETGSKQREAGRSALGDVREGVRERLQVYGKETTEEAESHVKVVDAFCTRMGKGASDVSSKASSRGKKQADLLSALSHNVAQTHQASQSRARATADDIASISSNLLASQSTASSLISQAHANSQTTLETMFASTARFLESGIGEDVPTGITPRKKAWNVQTEWTRTGSREAVLASWRQRQASGEDGGVEAVAHSNGGHSPAEEEGNDTSRENTVALNGEAASSKPPSREPTPTVSSAIPNPSLLSASQNGPAPGLRQPSSTSGIPSKSKLTNGKKMGGAEEIRPTLTVLGEGVGLNVPRRTRK</sequence>
<evidence type="ECO:0000256" key="10">
    <source>
        <dbReference type="ARBA" id="ARBA00023212"/>
    </source>
</evidence>
<keyword evidence="5 13" id="KW-0547">Nucleotide-binding</keyword>
<feature type="region of interest" description="Disordered" evidence="14">
    <location>
        <begin position="1"/>
        <end position="92"/>
    </location>
</feature>
<dbReference type="InterPro" id="IPR036961">
    <property type="entry name" value="Kinesin_motor_dom_sf"/>
</dbReference>
<dbReference type="Proteomes" id="UP001388673">
    <property type="component" value="Unassembled WGS sequence"/>
</dbReference>
<evidence type="ECO:0000256" key="5">
    <source>
        <dbReference type="ARBA" id="ARBA00022741"/>
    </source>
</evidence>
<feature type="region of interest" description="Disordered" evidence="14">
    <location>
        <begin position="905"/>
        <end position="928"/>
    </location>
</feature>
<dbReference type="GO" id="GO:0008017">
    <property type="term" value="F:microtubule binding"/>
    <property type="evidence" value="ECO:0007669"/>
    <property type="project" value="InterPro"/>
</dbReference>
<keyword evidence="6" id="KW-0498">Mitosis</keyword>
<feature type="region of interest" description="Disordered" evidence="14">
    <location>
        <begin position="1090"/>
        <end position="1195"/>
    </location>
</feature>
<dbReference type="GO" id="GO:0051301">
    <property type="term" value="P:cell division"/>
    <property type="evidence" value="ECO:0007669"/>
    <property type="project" value="UniProtKB-KW"/>
</dbReference>
<evidence type="ECO:0000256" key="12">
    <source>
        <dbReference type="ARBA" id="ARBA00034704"/>
    </source>
</evidence>
<reference evidence="16 17" key="1">
    <citation type="journal article" date="2024" name="bioRxiv">
        <title>Comparative genomics of Cryptococcus and Kwoniella reveals pathogenesis evolution and contrasting karyotype dynamics via intercentromeric recombination or chromosome fusion.</title>
        <authorList>
            <person name="Coelho M.A."/>
            <person name="David-Palma M."/>
            <person name="Shea T."/>
            <person name="Bowers K."/>
            <person name="McGinley-Smith S."/>
            <person name="Mohammad A.W."/>
            <person name="Gnirke A."/>
            <person name="Yurkov A.M."/>
            <person name="Nowrousian M."/>
            <person name="Sun S."/>
            <person name="Cuomo C.A."/>
            <person name="Heitman J."/>
        </authorList>
    </citation>
    <scope>NUCLEOTIDE SEQUENCE [LARGE SCALE GENOMIC DNA]</scope>
    <source>
        <strain evidence="16 17">CBS 13917</strain>
    </source>
</reference>
<comment type="caution">
    <text evidence="16">The sequence shown here is derived from an EMBL/GenBank/DDBJ whole genome shotgun (WGS) entry which is preliminary data.</text>
</comment>
<proteinExistence type="inferred from homology"/>
<organism evidence="16 17">
    <name type="scientific">Kwoniella newhampshirensis</name>
    <dbReference type="NCBI Taxonomy" id="1651941"/>
    <lineage>
        <taxon>Eukaryota</taxon>
        <taxon>Fungi</taxon>
        <taxon>Dikarya</taxon>
        <taxon>Basidiomycota</taxon>
        <taxon>Agaricomycotina</taxon>
        <taxon>Tremellomycetes</taxon>
        <taxon>Tremellales</taxon>
        <taxon>Cryptococcaceae</taxon>
        <taxon>Kwoniella</taxon>
    </lineage>
</organism>